<dbReference type="STRING" id="199441.BkAM31D_10665"/>
<evidence type="ECO:0000313" key="5">
    <source>
        <dbReference type="EMBL" id="ARK30248.1"/>
    </source>
</evidence>
<dbReference type="Pfam" id="PF00005">
    <property type="entry name" value="ABC_tran"/>
    <property type="match status" value="1"/>
</dbReference>
<evidence type="ECO:0000259" key="4">
    <source>
        <dbReference type="Pfam" id="PF00005"/>
    </source>
</evidence>
<dbReference type="PANTHER" id="PTHR42939:SF1">
    <property type="entry name" value="ABC TRANSPORTER ATP-BINDING PROTEIN ALBC-RELATED"/>
    <property type="match status" value="1"/>
</dbReference>
<dbReference type="GO" id="GO:0016887">
    <property type="term" value="F:ATP hydrolysis activity"/>
    <property type="evidence" value="ECO:0007669"/>
    <property type="project" value="InterPro"/>
</dbReference>
<dbReference type="SUPFAM" id="SSF52540">
    <property type="entry name" value="P-loop containing nucleoside triphosphate hydrolases"/>
    <property type="match status" value="1"/>
</dbReference>
<dbReference type="GO" id="GO:0005524">
    <property type="term" value="F:ATP binding"/>
    <property type="evidence" value="ECO:0007669"/>
    <property type="project" value="UniProtKB-KW"/>
</dbReference>
<name>A0A1X9MA09_9BACI</name>
<dbReference type="InterPro" id="IPR027417">
    <property type="entry name" value="P-loop_NTPase"/>
</dbReference>
<reference evidence="5 6" key="1">
    <citation type="submission" date="2017-04" db="EMBL/GenBank/DDBJ databases">
        <title>Bacillus krulwichiae AM31D Genome sequencing and assembly.</title>
        <authorList>
            <person name="Krulwich T.A."/>
            <person name="Anastor L."/>
            <person name="Ehrlich R."/>
            <person name="Ehrlich G.D."/>
            <person name="Janto B."/>
        </authorList>
    </citation>
    <scope>NUCLEOTIDE SEQUENCE [LARGE SCALE GENOMIC DNA]</scope>
    <source>
        <strain evidence="5 6">AM31D</strain>
    </source>
</reference>
<evidence type="ECO:0000256" key="1">
    <source>
        <dbReference type="ARBA" id="ARBA00022448"/>
    </source>
</evidence>
<dbReference type="KEGG" id="bkw:BkAM31D_10665"/>
<dbReference type="Gene3D" id="3.40.50.300">
    <property type="entry name" value="P-loop containing nucleotide triphosphate hydrolases"/>
    <property type="match status" value="1"/>
</dbReference>
<gene>
    <name evidence="5" type="ORF">BkAM31D_10665</name>
</gene>
<dbReference type="InterPro" id="IPR051782">
    <property type="entry name" value="ABC_Transporter_VariousFunc"/>
</dbReference>
<keyword evidence="6" id="KW-1185">Reference proteome</keyword>
<sequence>MIHCQNITIQYGSVKVIDDIDFKVNKGEVFGIIGPNGSGKTSLLKAIGGA</sequence>
<proteinExistence type="predicted"/>
<dbReference type="Proteomes" id="UP000193006">
    <property type="component" value="Chromosome"/>
</dbReference>
<feature type="domain" description="ABC transporter" evidence="4">
    <location>
        <begin position="18"/>
        <end position="49"/>
    </location>
</feature>
<evidence type="ECO:0000256" key="3">
    <source>
        <dbReference type="ARBA" id="ARBA00022840"/>
    </source>
</evidence>
<organism evidence="5 6">
    <name type="scientific">Halalkalibacter krulwichiae</name>
    <dbReference type="NCBI Taxonomy" id="199441"/>
    <lineage>
        <taxon>Bacteria</taxon>
        <taxon>Bacillati</taxon>
        <taxon>Bacillota</taxon>
        <taxon>Bacilli</taxon>
        <taxon>Bacillales</taxon>
        <taxon>Bacillaceae</taxon>
        <taxon>Halalkalibacter</taxon>
    </lineage>
</organism>
<dbReference type="AlphaFoldDB" id="A0A1X9MA09"/>
<dbReference type="PANTHER" id="PTHR42939">
    <property type="entry name" value="ABC TRANSPORTER ATP-BINDING PROTEIN ALBC-RELATED"/>
    <property type="match status" value="1"/>
</dbReference>
<dbReference type="InterPro" id="IPR003439">
    <property type="entry name" value="ABC_transporter-like_ATP-bd"/>
</dbReference>
<keyword evidence="2" id="KW-0547">Nucleotide-binding</keyword>
<protein>
    <submittedName>
        <fullName evidence="5">Putative ABC transporter ATP-binding protein</fullName>
    </submittedName>
</protein>
<evidence type="ECO:0000256" key="2">
    <source>
        <dbReference type="ARBA" id="ARBA00022741"/>
    </source>
</evidence>
<accession>A0A1X9MA09</accession>
<dbReference type="EMBL" id="CP020814">
    <property type="protein sequence ID" value="ARK30248.1"/>
    <property type="molecule type" value="Genomic_DNA"/>
</dbReference>
<dbReference type="RefSeq" id="WP_257391653.1">
    <property type="nucleotide sequence ID" value="NZ_CP020814.1"/>
</dbReference>
<keyword evidence="3 5" id="KW-0067">ATP-binding</keyword>
<keyword evidence="1" id="KW-0813">Transport</keyword>
<evidence type="ECO:0000313" key="6">
    <source>
        <dbReference type="Proteomes" id="UP000193006"/>
    </source>
</evidence>